<sequence length="181" mass="19840">MRIERHARTSTPKTGPRPLAVRRSRRGIETTVADASIDADVDRGGPRMMPERTVTARNPEGMGGTIEAGSFEWRFDEPESAGGSETGPTPVDVFLGALASCLSLSVRFQANKRETPVETIEVTTEAEPERGSVDRLEATIRLETDADDETVDRLVDFGERGCHVSQLVGDETPMDIAWERL</sequence>
<protein>
    <submittedName>
        <fullName evidence="2">OsmC family protein</fullName>
    </submittedName>
</protein>
<dbReference type="PANTHER" id="PTHR39624:SF2">
    <property type="entry name" value="OSMC-LIKE PROTEIN"/>
    <property type="match status" value="1"/>
</dbReference>
<dbReference type="InterPro" id="IPR036102">
    <property type="entry name" value="OsmC/Ohrsf"/>
</dbReference>
<dbReference type="Proteomes" id="UP000011657">
    <property type="component" value="Unassembled WGS sequence"/>
</dbReference>
<accession>M0BSX2</accession>
<feature type="region of interest" description="Disordered" evidence="1">
    <location>
        <begin position="1"/>
        <end position="65"/>
    </location>
</feature>
<dbReference type="EMBL" id="AOIS01000067">
    <property type="protein sequence ID" value="ELZ13217.1"/>
    <property type="molecule type" value="Genomic_DNA"/>
</dbReference>
<keyword evidence="3" id="KW-1185">Reference proteome</keyword>
<dbReference type="InterPro" id="IPR015946">
    <property type="entry name" value="KH_dom-like_a/b"/>
</dbReference>
<evidence type="ECO:0000313" key="3">
    <source>
        <dbReference type="Proteomes" id="UP000011657"/>
    </source>
</evidence>
<dbReference type="PANTHER" id="PTHR39624">
    <property type="entry name" value="PROTEIN INVOLVED IN RIMO-MEDIATED BETA-METHYLTHIOLATION OF RIBOSOMAL PROTEIN S12 YCAO"/>
    <property type="match status" value="1"/>
</dbReference>
<reference evidence="2 3" key="1">
    <citation type="journal article" date="2014" name="PLoS Genet.">
        <title>Phylogenetically driven sequencing of extremely halophilic archaea reveals strategies for static and dynamic osmo-response.</title>
        <authorList>
            <person name="Becker E.A."/>
            <person name="Seitzer P.M."/>
            <person name="Tritt A."/>
            <person name="Larsen D."/>
            <person name="Krusor M."/>
            <person name="Yao A.I."/>
            <person name="Wu D."/>
            <person name="Madern D."/>
            <person name="Eisen J.A."/>
            <person name="Darling A.E."/>
            <person name="Facciotti M.T."/>
        </authorList>
    </citation>
    <scope>NUCLEOTIDE SEQUENCE [LARGE SCALE GENOMIC DNA]</scope>
    <source>
        <strain evidence="2 3">JCM 13891</strain>
    </source>
</reference>
<gene>
    <name evidence="2" type="ORF">C477_22215</name>
</gene>
<dbReference type="AlphaFoldDB" id="M0BSX2"/>
<dbReference type="Gene3D" id="3.30.300.20">
    <property type="match status" value="1"/>
</dbReference>
<name>M0BSX2_9EURY</name>
<dbReference type="InterPro" id="IPR003718">
    <property type="entry name" value="OsmC/Ohr_fam"/>
</dbReference>
<comment type="caution">
    <text evidence="2">The sequence shown here is derived from an EMBL/GenBank/DDBJ whole genome shotgun (WGS) entry which is preliminary data.</text>
</comment>
<evidence type="ECO:0000313" key="2">
    <source>
        <dbReference type="EMBL" id="ELZ13217.1"/>
    </source>
</evidence>
<dbReference type="SUPFAM" id="SSF82784">
    <property type="entry name" value="OsmC-like"/>
    <property type="match status" value="1"/>
</dbReference>
<proteinExistence type="predicted"/>
<dbReference type="Pfam" id="PF02566">
    <property type="entry name" value="OsmC"/>
    <property type="match status" value="1"/>
</dbReference>
<evidence type="ECO:0000256" key="1">
    <source>
        <dbReference type="SAM" id="MobiDB-lite"/>
    </source>
</evidence>
<organism evidence="2 3">
    <name type="scientific">Haloterrigena salina JCM 13891</name>
    <dbReference type="NCBI Taxonomy" id="1227488"/>
    <lineage>
        <taxon>Archaea</taxon>
        <taxon>Methanobacteriati</taxon>
        <taxon>Methanobacteriota</taxon>
        <taxon>Stenosarchaea group</taxon>
        <taxon>Halobacteria</taxon>
        <taxon>Halobacteriales</taxon>
        <taxon>Natrialbaceae</taxon>
        <taxon>Haloterrigena</taxon>
    </lineage>
</organism>
<dbReference type="eggNOG" id="arCOG03686">
    <property type="taxonomic scope" value="Archaea"/>
</dbReference>
<dbReference type="STRING" id="1227488.C477_22215"/>
<dbReference type="PATRIC" id="fig|1227488.3.peg.4470"/>